<evidence type="ECO:0000313" key="3">
    <source>
        <dbReference type="Proteomes" id="UP001590950"/>
    </source>
</evidence>
<protein>
    <recommendedName>
        <fullName evidence="4">Retrotransposon gag domain-containing protein</fullName>
    </recommendedName>
</protein>
<gene>
    <name evidence="2" type="ORF">N7G274_006325</name>
</gene>
<feature type="region of interest" description="Disordered" evidence="1">
    <location>
        <begin position="182"/>
        <end position="297"/>
    </location>
</feature>
<evidence type="ECO:0000313" key="2">
    <source>
        <dbReference type="EMBL" id="KAL2040867.1"/>
    </source>
</evidence>
<feature type="compositionally biased region" description="Polar residues" evidence="1">
    <location>
        <begin position="520"/>
        <end position="536"/>
    </location>
</feature>
<feature type="compositionally biased region" description="Pro residues" evidence="1">
    <location>
        <begin position="491"/>
        <end position="502"/>
    </location>
</feature>
<dbReference type="EMBL" id="JBEFKJ010000019">
    <property type="protein sequence ID" value="KAL2040867.1"/>
    <property type="molecule type" value="Genomic_DNA"/>
</dbReference>
<evidence type="ECO:0008006" key="4">
    <source>
        <dbReference type="Google" id="ProtNLM"/>
    </source>
</evidence>
<feature type="region of interest" description="Disordered" evidence="1">
    <location>
        <begin position="324"/>
        <end position="384"/>
    </location>
</feature>
<reference evidence="2 3" key="1">
    <citation type="submission" date="2024-09" db="EMBL/GenBank/DDBJ databases">
        <title>Rethinking Asexuality: The Enigmatic Case of Functional Sexual Genes in Lepraria (Stereocaulaceae).</title>
        <authorList>
            <person name="Doellman M."/>
            <person name="Sun Y."/>
            <person name="Barcenas-Pena A."/>
            <person name="Lumbsch H.T."/>
            <person name="Grewe F."/>
        </authorList>
    </citation>
    <scope>NUCLEOTIDE SEQUENCE [LARGE SCALE GENOMIC DNA]</scope>
    <source>
        <strain evidence="2 3">Mercado 3170</strain>
    </source>
</reference>
<dbReference type="Proteomes" id="UP001590950">
    <property type="component" value="Unassembled WGS sequence"/>
</dbReference>
<accession>A0ABR4A4M7</accession>
<name>A0ABR4A4M7_9LECA</name>
<sequence>MRTRFSGGTTDVRRWLSSLKYEGPPFQTPGDHFECINSLLSGDAALWADTHPRVKSILRKKNPEDITDADVKTFQTALRARFPPNQLKSGYNSLAKLPVKAFGQHAGEDLEAYYQRAIAYMYEQGGVDLDEAPLTSHEKKGLRTAIKAYVLGLEDEGTVLGLQRDFEVDRELSLRAIHENAKERHWAQERRRKCEQTDTSIFAPRPNTGHTSMPEKRGSLLPNNSTFPGPRPPSGTGHQGSRSGAGGPSGNKSTNDAPPARTIDSPFGDFSRGQEITKDIKTSNRAKAGPRLTDSFRDKVQELNERGCPEPIKKLLRDIYTTRGVDLVNNPPTAPQDGSTSRPGNSHHGGPPPQQPRPHFAYAAPHEAAKPLLQSKPNTELSREELLQRAIAEEAARRVENVPNPGVAAQDRLREQPNPVLTPEPYATIHARAGERPYFGNGSMTGAGHNFGGPGGFGRLGIGTPYDMPLPNNQWVPNRGNASTDAGGPTAQPPAGRPPNYFPPRVRSRVMQGRIEKSKLSSAHGSGTTVFNNGNTDAGRAANPAAIGNPRCTAVAVEKTHTASSSRASTLGT</sequence>
<evidence type="ECO:0000256" key="1">
    <source>
        <dbReference type="SAM" id="MobiDB-lite"/>
    </source>
</evidence>
<organism evidence="2 3">
    <name type="scientific">Stereocaulon virgatum</name>
    <dbReference type="NCBI Taxonomy" id="373712"/>
    <lineage>
        <taxon>Eukaryota</taxon>
        <taxon>Fungi</taxon>
        <taxon>Dikarya</taxon>
        <taxon>Ascomycota</taxon>
        <taxon>Pezizomycotina</taxon>
        <taxon>Lecanoromycetes</taxon>
        <taxon>OSLEUM clade</taxon>
        <taxon>Lecanoromycetidae</taxon>
        <taxon>Lecanorales</taxon>
        <taxon>Lecanorineae</taxon>
        <taxon>Stereocaulaceae</taxon>
        <taxon>Stereocaulon</taxon>
    </lineage>
</organism>
<feature type="region of interest" description="Disordered" evidence="1">
    <location>
        <begin position="477"/>
        <end position="546"/>
    </location>
</feature>
<feature type="compositionally biased region" description="Basic and acidic residues" evidence="1">
    <location>
        <begin position="182"/>
        <end position="196"/>
    </location>
</feature>
<comment type="caution">
    <text evidence="2">The sequence shown here is derived from an EMBL/GenBank/DDBJ whole genome shotgun (WGS) entry which is preliminary data.</text>
</comment>
<proteinExistence type="predicted"/>
<keyword evidence="3" id="KW-1185">Reference proteome</keyword>